<dbReference type="EMBL" id="JACHOB010000002">
    <property type="protein sequence ID" value="MBB4658766.1"/>
    <property type="molecule type" value="Genomic_DNA"/>
</dbReference>
<dbReference type="AlphaFoldDB" id="A0A840I136"/>
<accession>A0A840I136</accession>
<evidence type="ECO:0000313" key="2">
    <source>
        <dbReference type="Proteomes" id="UP000563524"/>
    </source>
</evidence>
<keyword evidence="2" id="KW-1185">Reference proteome</keyword>
<dbReference type="Proteomes" id="UP000563524">
    <property type="component" value="Unassembled WGS sequence"/>
</dbReference>
<evidence type="ECO:0000313" key="1">
    <source>
        <dbReference type="EMBL" id="MBB4658766.1"/>
    </source>
</evidence>
<dbReference type="RefSeq" id="WP_183816945.1">
    <property type="nucleotide sequence ID" value="NZ_JACHOB010000002.1"/>
</dbReference>
<comment type="caution">
    <text evidence="1">The sequence shown here is derived from an EMBL/GenBank/DDBJ whole genome shotgun (WGS) entry which is preliminary data.</text>
</comment>
<protein>
    <submittedName>
        <fullName evidence="1">Uncharacterized protein</fullName>
    </submittedName>
</protein>
<organism evidence="1 2">
    <name type="scientific">Parvularcula dongshanensis</name>
    <dbReference type="NCBI Taxonomy" id="1173995"/>
    <lineage>
        <taxon>Bacteria</taxon>
        <taxon>Pseudomonadati</taxon>
        <taxon>Pseudomonadota</taxon>
        <taxon>Alphaproteobacteria</taxon>
        <taxon>Parvularculales</taxon>
        <taxon>Parvularculaceae</taxon>
        <taxon>Parvularcula</taxon>
    </lineage>
</organism>
<proteinExistence type="predicted"/>
<gene>
    <name evidence="1" type="ORF">GGQ59_001280</name>
</gene>
<name>A0A840I136_9PROT</name>
<reference evidence="1 2" key="1">
    <citation type="submission" date="2020-08" db="EMBL/GenBank/DDBJ databases">
        <title>Genomic Encyclopedia of Type Strains, Phase IV (KMG-IV): sequencing the most valuable type-strain genomes for metagenomic binning, comparative biology and taxonomic classification.</title>
        <authorList>
            <person name="Goeker M."/>
        </authorList>
    </citation>
    <scope>NUCLEOTIDE SEQUENCE [LARGE SCALE GENOMIC DNA]</scope>
    <source>
        <strain evidence="1 2">DSM 102850</strain>
    </source>
</reference>
<sequence>MTKSSASTSLTDAIDVATVLAFRLPMLMMTPNATRQREAERMIAEKVQAAWDGTLAWQAYCMKASLMMWSNPPSADSFADAYEAWVAPGRRTLRANARRLSARKRI</sequence>